<evidence type="ECO:0000313" key="2">
    <source>
        <dbReference type="Proteomes" id="UP000317288"/>
    </source>
</evidence>
<dbReference type="EMBL" id="VNFE01000007">
    <property type="protein sequence ID" value="TVU87866.1"/>
    <property type="molecule type" value="Genomic_DNA"/>
</dbReference>
<dbReference type="Proteomes" id="UP000317288">
    <property type="component" value="Unassembled WGS sequence"/>
</dbReference>
<sequence length="237" mass="26908">MSVSLPSIPREFRGGWQRTLYAEPATEPYQQADSTSQVVWLQGEHWHADLRLPANGPDFSGITGLEACNRSQLEWLASLTAFAGVTQIEEGLCIWHRYQDLCLSLERDVGLLRWLDDTTLEERHPHGLYVEHWQRLSGNAVEEVVRCDEQGHLRWLQLGEYAIAITPRSATANLAALFEPVSDLTEGALRWRASLCFDYLERSQNGWQIVLSTHPWRVGELLSVSTFNDGHRSQIGV</sequence>
<reference evidence="1 2" key="1">
    <citation type="submission" date="2019-07" db="EMBL/GenBank/DDBJ databases">
        <title>Diversity of Bacteria from Kongsfjorden, Arctic.</title>
        <authorList>
            <person name="Yu Y."/>
        </authorList>
    </citation>
    <scope>NUCLEOTIDE SEQUENCE [LARGE SCALE GENOMIC DNA]</scope>
    <source>
        <strain evidence="1 2">SM1922</strain>
    </source>
</reference>
<dbReference type="AlphaFoldDB" id="A0A558J2M8"/>
<dbReference type="RefSeq" id="WP_144814660.1">
    <property type="nucleotide sequence ID" value="NZ_VNFE01000007.1"/>
</dbReference>
<evidence type="ECO:0000313" key="1">
    <source>
        <dbReference type="EMBL" id="TVU87866.1"/>
    </source>
</evidence>
<proteinExistence type="predicted"/>
<protein>
    <submittedName>
        <fullName evidence="1">Uncharacterized protein</fullName>
    </submittedName>
</protein>
<name>A0A558J2M8_9GAMM</name>
<organism evidence="1 2">
    <name type="scientific">Vreelandella titanicae</name>
    <dbReference type="NCBI Taxonomy" id="664683"/>
    <lineage>
        <taxon>Bacteria</taxon>
        <taxon>Pseudomonadati</taxon>
        <taxon>Pseudomonadota</taxon>
        <taxon>Gammaproteobacteria</taxon>
        <taxon>Oceanospirillales</taxon>
        <taxon>Halomonadaceae</taxon>
        <taxon>Vreelandella</taxon>
    </lineage>
</organism>
<comment type="caution">
    <text evidence="1">The sequence shown here is derived from an EMBL/GenBank/DDBJ whole genome shotgun (WGS) entry which is preliminary data.</text>
</comment>
<accession>A0A558J2M8</accession>
<gene>
    <name evidence="1" type="ORF">FQP89_20015</name>
</gene>